<protein>
    <submittedName>
        <fullName evidence="2">Uncharacterized protein</fullName>
    </submittedName>
</protein>
<comment type="caution">
    <text evidence="2">The sequence shown here is derived from an EMBL/GenBank/DDBJ whole genome shotgun (WGS) entry which is preliminary data.</text>
</comment>
<dbReference type="EMBL" id="CABDUW010000220">
    <property type="protein sequence ID" value="VTJ63093.1"/>
    <property type="molecule type" value="Genomic_DNA"/>
</dbReference>
<keyword evidence="3" id="KW-1185">Reference proteome</keyword>
<accession>A0A5E4B042</accession>
<feature type="region of interest" description="Disordered" evidence="1">
    <location>
        <begin position="1"/>
        <end position="34"/>
    </location>
</feature>
<gene>
    <name evidence="2" type="ORF">MONAX_5E030590</name>
</gene>
<evidence type="ECO:0000256" key="1">
    <source>
        <dbReference type="SAM" id="MobiDB-lite"/>
    </source>
</evidence>
<proteinExistence type="predicted"/>
<sequence length="68" mass="7178">RGNLKGPSQLSCERNSQTKGSRSGAGLAAWNSRLPLPPVLTTEVSCTSYQGHGYRRASKFSGGSQPQA</sequence>
<feature type="non-terminal residue" evidence="2">
    <location>
        <position position="1"/>
    </location>
</feature>
<feature type="compositionally biased region" description="Polar residues" evidence="1">
    <location>
        <begin position="1"/>
        <end position="21"/>
    </location>
</feature>
<evidence type="ECO:0000313" key="2">
    <source>
        <dbReference type="EMBL" id="VTJ63093.1"/>
    </source>
</evidence>
<dbReference type="AlphaFoldDB" id="A0A5E4B042"/>
<dbReference type="Proteomes" id="UP000335636">
    <property type="component" value="Unassembled WGS sequence"/>
</dbReference>
<organism evidence="2 3">
    <name type="scientific">Marmota monax</name>
    <name type="common">Woodchuck</name>
    <dbReference type="NCBI Taxonomy" id="9995"/>
    <lineage>
        <taxon>Eukaryota</taxon>
        <taxon>Metazoa</taxon>
        <taxon>Chordata</taxon>
        <taxon>Craniata</taxon>
        <taxon>Vertebrata</taxon>
        <taxon>Euteleostomi</taxon>
        <taxon>Mammalia</taxon>
        <taxon>Eutheria</taxon>
        <taxon>Euarchontoglires</taxon>
        <taxon>Glires</taxon>
        <taxon>Rodentia</taxon>
        <taxon>Sciuromorpha</taxon>
        <taxon>Sciuridae</taxon>
        <taxon>Xerinae</taxon>
        <taxon>Marmotini</taxon>
        <taxon>Marmota</taxon>
    </lineage>
</organism>
<evidence type="ECO:0000313" key="3">
    <source>
        <dbReference type="Proteomes" id="UP000335636"/>
    </source>
</evidence>
<feature type="non-terminal residue" evidence="2">
    <location>
        <position position="68"/>
    </location>
</feature>
<reference evidence="2" key="1">
    <citation type="submission" date="2019-04" db="EMBL/GenBank/DDBJ databases">
        <authorList>
            <person name="Alioto T."/>
            <person name="Alioto T."/>
        </authorList>
    </citation>
    <scope>NUCLEOTIDE SEQUENCE [LARGE SCALE GENOMIC DNA]</scope>
</reference>
<name>A0A5E4B042_MARMO</name>